<evidence type="ECO:0000313" key="2">
    <source>
        <dbReference type="Proteomes" id="UP000007174"/>
    </source>
</evidence>
<organism evidence="1 2">
    <name type="scientific">Colletotrichum higginsianum (strain IMI 349063)</name>
    <name type="common">Crucifer anthracnose fungus</name>
    <dbReference type="NCBI Taxonomy" id="759273"/>
    <lineage>
        <taxon>Eukaryota</taxon>
        <taxon>Fungi</taxon>
        <taxon>Dikarya</taxon>
        <taxon>Ascomycota</taxon>
        <taxon>Pezizomycotina</taxon>
        <taxon>Sordariomycetes</taxon>
        <taxon>Hypocreomycetidae</taxon>
        <taxon>Glomerellales</taxon>
        <taxon>Glomerellaceae</taxon>
        <taxon>Colletotrichum</taxon>
        <taxon>Colletotrichum destructivum species complex</taxon>
    </lineage>
</organism>
<evidence type="ECO:0000313" key="1">
    <source>
        <dbReference type="EMBL" id="CCF39499.1"/>
    </source>
</evidence>
<name>H1VGZ6_COLHI</name>
<dbReference type="EMBL" id="CACQ02003531">
    <property type="protein sequence ID" value="CCF39499.1"/>
    <property type="molecule type" value="Genomic_DNA"/>
</dbReference>
<dbReference type="AlphaFoldDB" id="H1VGZ6"/>
<dbReference type="HOGENOM" id="CLU_1234930_0_0_1"/>
<accession>H1VGZ6</accession>
<proteinExistence type="predicted"/>
<sequence length="224" mass="24902">MDSAKSLCIIILLPSFPPPLFLSSPSSKWKRSDVSPLYHLTIRRRWERGDAPTFLTYISPNQNLRGTHNRSITAPRESQYLKSQKGGTPKMKRIGTREINFKTKRGGPGAERGFWWQRCRLSLDCCSQRAGFCSGGLWSVVGTGVTGRQDFGHAPSKRQEAGCFFPLPLLLVLSCYLHRTLQHGAASQKKPLRGKGGVARRGAGGPPDCGFLKVPTFTIRTTEW</sequence>
<reference evidence="2" key="1">
    <citation type="journal article" date="2012" name="Nat. Genet.">
        <title>Lifestyle transitions in plant pathogenic Colletotrichum fungi deciphered by genome and transcriptome analyses.</title>
        <authorList>
            <person name="O'Connell R.J."/>
            <person name="Thon M.R."/>
            <person name="Hacquard S."/>
            <person name="Amyotte S.G."/>
            <person name="Kleemann J."/>
            <person name="Torres M.F."/>
            <person name="Damm U."/>
            <person name="Buiate E.A."/>
            <person name="Epstein L."/>
            <person name="Alkan N."/>
            <person name="Altmueller J."/>
            <person name="Alvarado-Balderrama L."/>
            <person name="Bauser C.A."/>
            <person name="Becker C."/>
            <person name="Birren B.W."/>
            <person name="Chen Z."/>
            <person name="Choi J."/>
            <person name="Crouch J.A."/>
            <person name="Duvick J.P."/>
            <person name="Farman M.A."/>
            <person name="Gan P."/>
            <person name="Heiman D."/>
            <person name="Henrissat B."/>
            <person name="Howard R.J."/>
            <person name="Kabbage M."/>
            <person name="Koch C."/>
            <person name="Kracher B."/>
            <person name="Kubo Y."/>
            <person name="Law A.D."/>
            <person name="Lebrun M.-H."/>
            <person name="Lee Y.-H."/>
            <person name="Miyara I."/>
            <person name="Moore N."/>
            <person name="Neumann U."/>
            <person name="Nordstroem K."/>
            <person name="Panaccione D.G."/>
            <person name="Panstruga R."/>
            <person name="Place M."/>
            <person name="Proctor R.H."/>
            <person name="Prusky D."/>
            <person name="Rech G."/>
            <person name="Reinhardt R."/>
            <person name="Rollins J.A."/>
            <person name="Rounsley S."/>
            <person name="Schardl C.L."/>
            <person name="Schwartz D.C."/>
            <person name="Shenoy N."/>
            <person name="Shirasu K."/>
            <person name="Sikhakolli U.R."/>
            <person name="Stueber K."/>
            <person name="Sukno S.A."/>
            <person name="Sweigard J.A."/>
            <person name="Takano Y."/>
            <person name="Takahara H."/>
            <person name="Trail F."/>
            <person name="van der Does H.C."/>
            <person name="Voll L.M."/>
            <person name="Will I."/>
            <person name="Young S."/>
            <person name="Zeng Q."/>
            <person name="Zhang J."/>
            <person name="Zhou S."/>
            <person name="Dickman M.B."/>
            <person name="Schulze-Lefert P."/>
            <person name="Ver Loren van Themaat E."/>
            <person name="Ma L.-J."/>
            <person name="Vaillancourt L.J."/>
        </authorList>
    </citation>
    <scope>NUCLEOTIDE SEQUENCE [LARGE SCALE GENOMIC DNA]</scope>
    <source>
        <strain evidence="2">IMI 349063</strain>
    </source>
</reference>
<gene>
    <name evidence="1" type="ORF">CH063_10316</name>
</gene>
<protein>
    <submittedName>
        <fullName evidence="1">Uncharacterized protein</fullName>
    </submittedName>
</protein>
<dbReference type="Proteomes" id="UP000007174">
    <property type="component" value="Unassembled WGS sequence"/>
</dbReference>